<name>A0A0F9LEU5_9ZZZZ</name>
<organism evidence="1">
    <name type="scientific">marine sediment metagenome</name>
    <dbReference type="NCBI Taxonomy" id="412755"/>
    <lineage>
        <taxon>unclassified sequences</taxon>
        <taxon>metagenomes</taxon>
        <taxon>ecological metagenomes</taxon>
    </lineage>
</organism>
<dbReference type="AlphaFoldDB" id="A0A0F9LEU5"/>
<gene>
    <name evidence="1" type="ORF">LCGC14_1222650</name>
</gene>
<comment type="caution">
    <text evidence="1">The sequence shown here is derived from an EMBL/GenBank/DDBJ whole genome shotgun (WGS) entry which is preliminary data.</text>
</comment>
<evidence type="ECO:0000313" key="1">
    <source>
        <dbReference type="EMBL" id="KKM92018.1"/>
    </source>
</evidence>
<sequence>MKNEIILKKAIEKAVENGWNEILFQASLLDRGRRKGLAITITDIYPIPYEAVIFSHDFAKAFWGEKEILVYFSHDDSETLQKSWRANLQKMVVEEEPLKYIARFLDGSNDSKN</sequence>
<dbReference type="EMBL" id="LAZR01006452">
    <property type="protein sequence ID" value="KKM92018.1"/>
    <property type="molecule type" value="Genomic_DNA"/>
</dbReference>
<reference evidence="1" key="1">
    <citation type="journal article" date="2015" name="Nature">
        <title>Complex archaea that bridge the gap between prokaryotes and eukaryotes.</title>
        <authorList>
            <person name="Spang A."/>
            <person name="Saw J.H."/>
            <person name="Jorgensen S.L."/>
            <person name="Zaremba-Niedzwiedzka K."/>
            <person name="Martijn J."/>
            <person name="Lind A.E."/>
            <person name="van Eijk R."/>
            <person name="Schleper C."/>
            <person name="Guy L."/>
            <person name="Ettema T.J."/>
        </authorList>
    </citation>
    <scope>NUCLEOTIDE SEQUENCE</scope>
</reference>
<protein>
    <submittedName>
        <fullName evidence="1">Uncharacterized protein</fullName>
    </submittedName>
</protein>
<proteinExistence type="predicted"/>
<accession>A0A0F9LEU5</accession>